<feature type="signal peptide" evidence="1">
    <location>
        <begin position="1"/>
        <end position="26"/>
    </location>
</feature>
<accession>A0ABT6F3Z0</accession>
<evidence type="ECO:0000313" key="2">
    <source>
        <dbReference type="EMBL" id="MDG3002310.1"/>
    </source>
</evidence>
<keyword evidence="1" id="KW-0732">Signal</keyword>
<protein>
    <recommendedName>
        <fullName evidence="4">DUF4440 domain-containing protein</fullName>
    </recommendedName>
</protein>
<feature type="chain" id="PRO_5046665069" description="DUF4440 domain-containing protein" evidence="1">
    <location>
        <begin position="27"/>
        <end position="162"/>
    </location>
</feature>
<name>A0ABT6F3Z0_9BACT</name>
<dbReference type="EMBL" id="JARRAG010000001">
    <property type="protein sequence ID" value="MDG3002310.1"/>
    <property type="molecule type" value="Genomic_DNA"/>
</dbReference>
<keyword evidence="3" id="KW-1185">Reference proteome</keyword>
<proteinExistence type="predicted"/>
<evidence type="ECO:0000256" key="1">
    <source>
        <dbReference type="SAM" id="SignalP"/>
    </source>
</evidence>
<dbReference type="Gene3D" id="3.10.450.50">
    <property type="match status" value="1"/>
</dbReference>
<gene>
    <name evidence="2" type="ORF">PZE19_00785</name>
</gene>
<organism evidence="2 3">
    <name type="scientific">Paludisphaera mucosa</name>
    <dbReference type="NCBI Taxonomy" id="3030827"/>
    <lineage>
        <taxon>Bacteria</taxon>
        <taxon>Pseudomonadati</taxon>
        <taxon>Planctomycetota</taxon>
        <taxon>Planctomycetia</taxon>
        <taxon>Isosphaerales</taxon>
        <taxon>Isosphaeraceae</taxon>
        <taxon>Paludisphaera</taxon>
    </lineage>
</organism>
<evidence type="ECO:0000313" key="3">
    <source>
        <dbReference type="Proteomes" id="UP001216907"/>
    </source>
</evidence>
<reference evidence="2 3" key="1">
    <citation type="submission" date="2023-03" db="EMBL/GenBank/DDBJ databases">
        <title>Paludisphaera mucosa sp. nov. a novel planctomycete from northern fen.</title>
        <authorList>
            <person name="Ivanova A."/>
        </authorList>
    </citation>
    <scope>NUCLEOTIDE SEQUENCE [LARGE SCALE GENOMIC DNA]</scope>
    <source>
        <strain evidence="2 3">Pla2</strain>
    </source>
</reference>
<sequence length="162" mass="17883">MMNRWLSPGVAPALAALALAPIAAMAEEPDASARKIAEKVTAEGAAIFDTFNAHAMAATYDDAAVLTTYKKEDGKLVREVIEGRPRIEEAYAKLFKNPETIKARNLVDRARLMSPDVLTIDGTFDTDSLKPDSVKVPFHQVRREKDGKWLISSMEIYLTFGK</sequence>
<dbReference type="RefSeq" id="WP_277858674.1">
    <property type="nucleotide sequence ID" value="NZ_JARRAG010000001.1"/>
</dbReference>
<dbReference type="Proteomes" id="UP001216907">
    <property type="component" value="Unassembled WGS sequence"/>
</dbReference>
<evidence type="ECO:0008006" key="4">
    <source>
        <dbReference type="Google" id="ProtNLM"/>
    </source>
</evidence>
<comment type="caution">
    <text evidence="2">The sequence shown here is derived from an EMBL/GenBank/DDBJ whole genome shotgun (WGS) entry which is preliminary data.</text>
</comment>
<dbReference type="SUPFAM" id="SSF54427">
    <property type="entry name" value="NTF2-like"/>
    <property type="match status" value="1"/>
</dbReference>
<dbReference type="InterPro" id="IPR032710">
    <property type="entry name" value="NTF2-like_dom_sf"/>
</dbReference>